<name>A0AB33YYI7_9GAMM</name>
<reference evidence="3 4" key="1">
    <citation type="journal article" date="2013" name="Genome Announc.">
        <title>Genome Sequence of the Pyrene- and Fluoranthene-Degrading Bacterium Cycloclasticus sp. Strain PY97M.</title>
        <authorList>
            <person name="Cui Z."/>
            <person name="Xu G."/>
            <person name="Li Q."/>
            <person name="Gao W."/>
            <person name="Zheng L."/>
        </authorList>
    </citation>
    <scope>NUCLEOTIDE SEQUENCE [LARGE SCALE GENOMIC DNA]</scope>
    <source>
        <strain evidence="3 4">PY97M</strain>
    </source>
</reference>
<feature type="domain" description="UDP-N-acetylglucosamine 2-epimerase" evidence="2">
    <location>
        <begin position="26"/>
        <end position="317"/>
    </location>
</feature>
<evidence type="ECO:0000259" key="2">
    <source>
        <dbReference type="Pfam" id="PF02350"/>
    </source>
</evidence>
<comment type="similarity">
    <text evidence="1">Belongs to the UDP-N-acetylglucosamine 2-epimerase family.</text>
</comment>
<keyword evidence="1" id="KW-0413">Isomerase</keyword>
<keyword evidence="4" id="KW-1185">Reference proteome</keyword>
<dbReference type="PANTHER" id="PTHR43174:SF1">
    <property type="entry name" value="UDP-N-ACETYLGLUCOSAMINE 2-EPIMERASE"/>
    <property type="match status" value="1"/>
</dbReference>
<organism evidence="3 4">
    <name type="scientific">Cycloclasticus pugetii</name>
    <dbReference type="NCBI Taxonomy" id="34068"/>
    <lineage>
        <taxon>Bacteria</taxon>
        <taxon>Pseudomonadati</taxon>
        <taxon>Pseudomonadota</taxon>
        <taxon>Gammaproteobacteria</taxon>
        <taxon>Thiotrichales</taxon>
        <taxon>Piscirickettsiaceae</taxon>
        <taxon>Cycloclasticus</taxon>
    </lineage>
</organism>
<dbReference type="InterPro" id="IPR029767">
    <property type="entry name" value="WecB-like"/>
</dbReference>
<dbReference type="Pfam" id="PF02350">
    <property type="entry name" value="Epimerase_2"/>
    <property type="match status" value="1"/>
</dbReference>
<dbReference type="GO" id="GO:0016853">
    <property type="term" value="F:isomerase activity"/>
    <property type="evidence" value="ECO:0007669"/>
    <property type="project" value="UniProtKB-KW"/>
</dbReference>
<dbReference type="InterPro" id="IPR003331">
    <property type="entry name" value="UDP_GlcNAc_Epimerase_2_dom"/>
</dbReference>
<accession>A0AB33YYI7</accession>
<comment type="caution">
    <text evidence="3">The sequence shown here is derived from an EMBL/GenBank/DDBJ whole genome shotgun (WGS) entry which is preliminary data.</text>
</comment>
<sequence>MIYCIIGTRAQLIKMAPVIASIEKKGWPLSVIHTGQHMISMDELRDDFSLQTPWIYLTKKTEAKTVLSSLKWLVQLLYSTVFRAKKLIPNASKSKDIVLVHGDTFSTVIGALLGKISGASVGHVESGLRSFNIWNPFPEEINRLITFSLSNKAYCPGDWAVNNLKKHKHLELINTQQNTLIDSLNIAITQIKKEGSALKRYAVVSIHRFENIYNQKRIQFIIDTVHDAAKISPIIFVMHPVTQKRLTKTGLLSSLQSNKNITLKERCGYIEFTALLAQSTFVITDGGSNQEELTYLKIPTLLMRKATERPEGLGKNVVLSEYSSVRTKSFLANVQPKSHLTFKSHLLKNSPTSIITNSLTQYKS</sequence>
<protein>
    <submittedName>
        <fullName evidence="3">UDP-N-acetylglucosamine 2-epimerase</fullName>
    </submittedName>
</protein>
<evidence type="ECO:0000313" key="3">
    <source>
        <dbReference type="EMBL" id="EPD12209.1"/>
    </source>
</evidence>
<dbReference type="SUPFAM" id="SSF53756">
    <property type="entry name" value="UDP-Glycosyltransferase/glycogen phosphorylase"/>
    <property type="match status" value="1"/>
</dbReference>
<proteinExistence type="inferred from homology"/>
<dbReference type="AlphaFoldDB" id="A0AB33YYI7"/>
<gene>
    <name evidence="3" type="ORF">L196_10404</name>
</gene>
<dbReference type="EMBL" id="ASHL01000012">
    <property type="protein sequence ID" value="EPD12209.1"/>
    <property type="molecule type" value="Genomic_DNA"/>
</dbReference>
<dbReference type="Gene3D" id="3.40.50.2000">
    <property type="entry name" value="Glycogen Phosphorylase B"/>
    <property type="match status" value="2"/>
</dbReference>
<evidence type="ECO:0000256" key="1">
    <source>
        <dbReference type="RuleBase" id="RU003513"/>
    </source>
</evidence>
<evidence type="ECO:0000313" key="4">
    <source>
        <dbReference type="Proteomes" id="UP000015462"/>
    </source>
</evidence>
<dbReference type="PANTHER" id="PTHR43174">
    <property type="entry name" value="UDP-N-ACETYLGLUCOSAMINE 2-EPIMERASE"/>
    <property type="match status" value="1"/>
</dbReference>
<dbReference type="Proteomes" id="UP000015462">
    <property type="component" value="Unassembled WGS sequence"/>
</dbReference>